<evidence type="ECO:0000256" key="8">
    <source>
        <dbReference type="ARBA" id="ARBA00022763"/>
    </source>
</evidence>
<dbReference type="eggNOG" id="KOG1805">
    <property type="taxonomic scope" value="Eukaryota"/>
</dbReference>
<evidence type="ECO:0000256" key="15">
    <source>
        <dbReference type="ARBA" id="ARBA00023204"/>
    </source>
</evidence>
<evidence type="ECO:0000256" key="4">
    <source>
        <dbReference type="ARBA" id="ARBA00022705"/>
    </source>
</evidence>
<dbReference type="InterPro" id="IPR041679">
    <property type="entry name" value="DNA2/NAM7-like_C"/>
</dbReference>
<dbReference type="InterPro" id="IPR045055">
    <property type="entry name" value="DNA2/NAM7-like"/>
</dbReference>
<evidence type="ECO:0000256" key="13">
    <source>
        <dbReference type="ARBA" id="ARBA00023014"/>
    </source>
</evidence>
<keyword evidence="9 19" id="KW-0378">Hydrolase</keyword>
<dbReference type="InterPro" id="IPR027417">
    <property type="entry name" value="P-loop_NTPase"/>
</dbReference>
<dbReference type="FunFam" id="3.90.320.10:FF:000001">
    <property type="entry name" value="DNA replication helicase Dna2"/>
    <property type="match status" value="1"/>
</dbReference>
<dbReference type="CDD" id="cd18041">
    <property type="entry name" value="DEXXQc_DNA2"/>
    <property type="match status" value="1"/>
</dbReference>
<evidence type="ECO:0000256" key="14">
    <source>
        <dbReference type="ARBA" id="ARBA00023125"/>
    </source>
</evidence>
<protein>
    <recommendedName>
        <fullName evidence="19">DNA replication ATP-dependent helicase/nuclease</fullName>
        <ecNumber evidence="19">3.1.-.-</ecNumber>
        <ecNumber evidence="19">3.6.4.12</ecNumber>
    </recommendedName>
</protein>
<evidence type="ECO:0000313" key="24">
    <source>
        <dbReference type="Proteomes" id="UP000017836"/>
    </source>
</evidence>
<comment type="function">
    <text evidence="19">Key enzyme involved in DNA replication and DNA repair. Involved in Okazaki fragments processing by cleaving long flaps that escape FEN1: flaps that are longer than 27 nucleotides are coated by replication protein A complex (RPA), leading to recruit DNA2 which cleaves the flap until it is too short to bind RPA and becomes a substrate for FEN1. Also involved in 5'-end resection of DNA during double-strand break (DSB) repair by mediating the cleavage of 5'-ssDNA.</text>
</comment>
<dbReference type="EMBL" id="KI392510">
    <property type="protein sequence ID" value="ERN15260.1"/>
    <property type="molecule type" value="Genomic_DNA"/>
</dbReference>
<dbReference type="InterPro" id="IPR011604">
    <property type="entry name" value="PDDEXK-like_dom_sf"/>
</dbReference>
<organism evidence="23 24">
    <name type="scientific">Amborella trichopoda</name>
    <dbReference type="NCBI Taxonomy" id="13333"/>
    <lineage>
        <taxon>Eukaryota</taxon>
        <taxon>Viridiplantae</taxon>
        <taxon>Streptophyta</taxon>
        <taxon>Embryophyta</taxon>
        <taxon>Tracheophyta</taxon>
        <taxon>Spermatophyta</taxon>
        <taxon>Magnoliopsida</taxon>
        <taxon>Amborellales</taxon>
        <taxon>Amborellaceae</taxon>
        <taxon>Amborella</taxon>
    </lineage>
</organism>
<keyword evidence="13 19" id="KW-0411">Iron-sulfur</keyword>
<dbReference type="GO" id="GO:0005737">
    <property type="term" value="C:cytoplasm"/>
    <property type="evidence" value="ECO:0000318"/>
    <property type="project" value="GO_Central"/>
</dbReference>
<dbReference type="PANTHER" id="PTHR10887:SF433">
    <property type="entry name" value="DNA REPLICATION ATP-DEPENDENT HELICASE_NUCLEASE DNA2"/>
    <property type="match status" value="1"/>
</dbReference>
<comment type="catalytic activity">
    <reaction evidence="18 19">
        <text>ATP + H2O = ADP + phosphate + H(+)</text>
        <dbReference type="Rhea" id="RHEA:13065"/>
        <dbReference type="ChEBI" id="CHEBI:15377"/>
        <dbReference type="ChEBI" id="CHEBI:15378"/>
        <dbReference type="ChEBI" id="CHEBI:30616"/>
        <dbReference type="ChEBI" id="CHEBI:43474"/>
        <dbReference type="ChEBI" id="CHEBI:456216"/>
        <dbReference type="EC" id="3.6.4.12"/>
    </reaction>
</comment>
<keyword evidence="5 19" id="KW-0540">Nuclease</keyword>
<evidence type="ECO:0000256" key="18">
    <source>
        <dbReference type="ARBA" id="ARBA00047995"/>
    </source>
</evidence>
<keyword evidence="19" id="KW-0158">Chromosome</keyword>
<dbReference type="Pfam" id="PF13087">
    <property type="entry name" value="AAA_12"/>
    <property type="match status" value="1"/>
</dbReference>
<keyword evidence="7 19" id="KW-0547">Nucleotide-binding</keyword>
<dbReference type="InterPro" id="IPR026851">
    <property type="entry name" value="Dna2/JHS1_DEXXQ-box"/>
</dbReference>
<evidence type="ECO:0000256" key="1">
    <source>
        <dbReference type="ARBA" id="ARBA00001966"/>
    </source>
</evidence>
<accession>U5CZ54</accession>
<feature type="domain" description="DNA2/NAM7 helicase-like C-terminal" evidence="22">
    <location>
        <begin position="588"/>
        <end position="778"/>
    </location>
</feature>
<evidence type="ECO:0000313" key="23">
    <source>
        <dbReference type="EMBL" id="ERN15260.1"/>
    </source>
</evidence>
<dbReference type="STRING" id="13333.U5CZ54"/>
<evidence type="ECO:0000256" key="5">
    <source>
        <dbReference type="ARBA" id="ARBA00022722"/>
    </source>
</evidence>
<dbReference type="GO" id="GO:0033567">
    <property type="term" value="P:DNA replication, Okazaki fragment processing"/>
    <property type="evidence" value="ECO:0007669"/>
    <property type="project" value="UniProtKB-UniRule"/>
</dbReference>
<keyword evidence="17 19" id="KW-0511">Multifunctional enzyme</keyword>
<feature type="domain" description="DNA2/NAM7 helicase helicase" evidence="21">
    <location>
        <begin position="513"/>
        <end position="578"/>
    </location>
</feature>
<dbReference type="PANTHER" id="PTHR10887">
    <property type="entry name" value="DNA2/NAM7 HELICASE FAMILY"/>
    <property type="match status" value="1"/>
</dbReference>
<dbReference type="GO" id="GO:0006281">
    <property type="term" value="P:DNA repair"/>
    <property type="evidence" value="ECO:0007669"/>
    <property type="project" value="UniProtKB-KW"/>
</dbReference>
<comment type="subcellular location">
    <subcellularLocation>
        <location evidence="19">Nucleus</location>
    </subcellularLocation>
    <subcellularLocation>
        <location evidence="19">Chromosome</location>
    </subcellularLocation>
</comment>
<keyword evidence="12 19" id="KW-0408">Iron</keyword>
<evidence type="ECO:0000259" key="21">
    <source>
        <dbReference type="Pfam" id="PF13086"/>
    </source>
</evidence>
<evidence type="ECO:0000256" key="9">
    <source>
        <dbReference type="ARBA" id="ARBA00022801"/>
    </source>
</evidence>
<reference evidence="24" key="1">
    <citation type="journal article" date="2013" name="Science">
        <title>The Amborella genome and the evolution of flowering plants.</title>
        <authorList>
            <consortium name="Amborella Genome Project"/>
        </authorList>
    </citation>
    <scope>NUCLEOTIDE SEQUENCE [LARGE SCALE GENOMIC DNA]</scope>
</reference>
<dbReference type="Gramene" id="ERN15260">
    <property type="protein sequence ID" value="ERN15260"/>
    <property type="gene ID" value="AMTR_s00056p00216230"/>
</dbReference>
<evidence type="ECO:0000256" key="12">
    <source>
        <dbReference type="ARBA" id="ARBA00023004"/>
    </source>
</evidence>
<comment type="cofactor">
    <cofactor evidence="1">
        <name>[4Fe-4S] cluster</name>
        <dbReference type="ChEBI" id="CHEBI:49883"/>
    </cofactor>
</comment>
<dbReference type="GO" id="GO:0005694">
    <property type="term" value="C:chromosome"/>
    <property type="evidence" value="ECO:0007669"/>
    <property type="project" value="UniProtKB-SubCell"/>
</dbReference>
<gene>
    <name evidence="23" type="ORF">AMTR_s00056p00216230</name>
</gene>
<dbReference type="GO" id="GO:0005524">
    <property type="term" value="F:ATP binding"/>
    <property type="evidence" value="ECO:0007669"/>
    <property type="project" value="UniProtKB-UniRule"/>
</dbReference>
<dbReference type="InterPro" id="IPR047187">
    <property type="entry name" value="SF1_C_Upf1"/>
</dbReference>
<dbReference type="GO" id="GO:0005634">
    <property type="term" value="C:nucleus"/>
    <property type="evidence" value="ECO:0007669"/>
    <property type="project" value="UniProtKB-SubCell"/>
</dbReference>
<dbReference type="GO" id="GO:0051539">
    <property type="term" value="F:4 iron, 4 sulfur cluster binding"/>
    <property type="evidence" value="ECO:0007669"/>
    <property type="project" value="UniProtKB-UniRule"/>
</dbReference>
<feature type="domain" description="DNA replication factor Dna2 N-terminal" evidence="20">
    <location>
        <begin position="11"/>
        <end position="43"/>
    </location>
</feature>
<comment type="similarity">
    <text evidence="2 19">Belongs to the DNA2/NAM7 helicase family.</text>
</comment>
<evidence type="ECO:0000256" key="16">
    <source>
        <dbReference type="ARBA" id="ARBA00023242"/>
    </source>
</evidence>
<dbReference type="GO" id="GO:0003677">
    <property type="term" value="F:DNA binding"/>
    <property type="evidence" value="ECO:0007669"/>
    <property type="project" value="UniProtKB-UniRule"/>
</dbReference>
<sequence>MPIVDFGSSDGQREIGISEVIDIEEMAWSPKYGLKGVIDASIRIKLLSNTHGSEDCIVPLEFKTGKGTTGQVGMEHRAQVILYALLMSDRYMQNMGSGLLYYLHTDQTQGIVVTRSELIGLIMRRNELASDVLKAATSQLLPPMLRSMNMCQSCRHLRVCSIYHKAHGGNMESSGLGDLFNANVGQLTEVQCNFLRQWDRLIDLEAKESQVVRSEIWRMDSCSRERSGGCISSLILDVSNGISPSEASSDGQFIYRFIRRDFSLYRSEMDKKDNLDSTSTMSLASVLNSALKCGDHVILSTESGRLAIASGLIYDIGPFYVSVSLSRRLRLPGSKSSSNNAEIFQEIWRIDKDETSFSCTLMRSNLMQLFLPNSQSSHLRNMIVDLKEPIFDRGIIDSQDPVMSYIRNEKNLNYDQRCALYKILAARDYALILGMPGTGKTSTIVHAVKALLMRGSSILLTSYTNSAVDNLLVKLKTQGIDFIRLGRDAAIHDEIKQYSVAAMNIRSVEDMKLKMDQARVVGVTCSGITHPLLANKKFDVCIMDEAGQITLPVSLGPLMLASTFVLVGDHYQLPPLVQNIEARENGMGVSLFCRLSEMHPQAISTLQRQYRMCADIVVLANALIYGHRLQCGSSEVANAKLMVSTSISVKSWIKEALDPNRPVIFINTDSLPAPEAKQNKSMNNPSEAQIVSEITRELLVGGVDGNEIGIIAPYNSQVDLIRHIIDVTSVEIHTIDKYQGRDKDCIVVSFVRSNENWFGRFSLLGDWHRINVAITRAKCLEHAKCAAHLLVKL</sequence>
<evidence type="ECO:0000256" key="17">
    <source>
        <dbReference type="ARBA" id="ARBA00023268"/>
    </source>
</evidence>
<keyword evidence="10 19" id="KW-0347">Helicase</keyword>
<evidence type="ECO:0000259" key="20">
    <source>
        <dbReference type="Pfam" id="PF08696"/>
    </source>
</evidence>
<dbReference type="InterPro" id="IPR014808">
    <property type="entry name" value="DNA_replication_fac_Dna2_N"/>
</dbReference>
<keyword evidence="4 19" id="KW-0235">DNA replication</keyword>
<keyword evidence="8 19" id="KW-0227">DNA damage</keyword>
<dbReference type="GO" id="GO:0046872">
    <property type="term" value="F:metal ion binding"/>
    <property type="evidence" value="ECO:0007669"/>
    <property type="project" value="UniProtKB-UniRule"/>
</dbReference>
<dbReference type="OMA" id="ETYMFEK"/>
<dbReference type="Gene3D" id="3.40.50.300">
    <property type="entry name" value="P-loop containing nucleotide triphosphate hydrolases"/>
    <property type="match status" value="2"/>
</dbReference>
<evidence type="ECO:0000256" key="2">
    <source>
        <dbReference type="ARBA" id="ARBA00007913"/>
    </source>
</evidence>
<dbReference type="InterPro" id="IPR041677">
    <property type="entry name" value="DNA2/NAM7_AAA_11"/>
</dbReference>
<dbReference type="GO" id="GO:0071932">
    <property type="term" value="P:replication fork reversal"/>
    <property type="evidence" value="ECO:0000318"/>
    <property type="project" value="GO_Central"/>
</dbReference>
<evidence type="ECO:0000256" key="10">
    <source>
        <dbReference type="ARBA" id="ARBA00022806"/>
    </source>
</evidence>
<dbReference type="AlphaFoldDB" id="U5CZ54"/>
<dbReference type="Pfam" id="PF08696">
    <property type="entry name" value="Dna2"/>
    <property type="match status" value="1"/>
</dbReference>
<feature type="domain" description="DNA2/NAM7 helicase helicase" evidence="21">
    <location>
        <begin position="411"/>
        <end position="502"/>
    </location>
</feature>
<dbReference type="GO" id="GO:0017116">
    <property type="term" value="F:single-stranded DNA helicase activity"/>
    <property type="evidence" value="ECO:0007669"/>
    <property type="project" value="UniProtKB-UniRule"/>
</dbReference>
<dbReference type="HOGENOM" id="CLU_001666_2_0_1"/>
<keyword evidence="11 19" id="KW-0067">ATP-binding</keyword>
<evidence type="ECO:0000256" key="11">
    <source>
        <dbReference type="ARBA" id="ARBA00022840"/>
    </source>
</evidence>
<name>U5CZ54_AMBTC</name>
<evidence type="ECO:0000256" key="6">
    <source>
        <dbReference type="ARBA" id="ARBA00022723"/>
    </source>
</evidence>
<dbReference type="Gene3D" id="3.90.320.10">
    <property type="match status" value="1"/>
</dbReference>
<dbReference type="EC" id="3.6.4.12" evidence="19"/>
<dbReference type="SUPFAM" id="SSF52540">
    <property type="entry name" value="P-loop containing nucleoside triphosphate hydrolases"/>
    <property type="match status" value="1"/>
</dbReference>
<evidence type="ECO:0000259" key="22">
    <source>
        <dbReference type="Pfam" id="PF13087"/>
    </source>
</evidence>
<keyword evidence="15 19" id="KW-0234">DNA repair</keyword>
<keyword evidence="6 19" id="KW-0479">Metal-binding</keyword>
<evidence type="ECO:0000256" key="7">
    <source>
        <dbReference type="ARBA" id="ARBA00022741"/>
    </source>
</evidence>
<dbReference type="GO" id="GO:0003723">
    <property type="term" value="F:RNA binding"/>
    <property type="evidence" value="ECO:0000318"/>
    <property type="project" value="GO_Central"/>
</dbReference>
<keyword evidence="24" id="KW-1185">Reference proteome</keyword>
<proteinExistence type="inferred from homology"/>
<keyword evidence="16 19" id="KW-0539">Nucleus</keyword>
<evidence type="ECO:0000256" key="19">
    <source>
        <dbReference type="RuleBase" id="RU367041"/>
    </source>
</evidence>
<evidence type="ECO:0000256" key="3">
    <source>
        <dbReference type="ARBA" id="ARBA00022485"/>
    </source>
</evidence>
<dbReference type="EC" id="3.1.-.-" evidence="19"/>
<dbReference type="Proteomes" id="UP000017836">
    <property type="component" value="Unassembled WGS sequence"/>
</dbReference>
<dbReference type="CDD" id="cd18808">
    <property type="entry name" value="SF1_C_Upf1"/>
    <property type="match status" value="1"/>
</dbReference>
<keyword evidence="3 19" id="KW-0004">4Fe-4S</keyword>
<dbReference type="Pfam" id="PF13086">
    <property type="entry name" value="AAA_11"/>
    <property type="match status" value="2"/>
</dbReference>
<keyword evidence="14 19" id="KW-0238">DNA-binding</keyword>
<dbReference type="GO" id="GO:0017108">
    <property type="term" value="F:5'-flap endonuclease activity"/>
    <property type="evidence" value="ECO:0000318"/>
    <property type="project" value="GO_Central"/>
</dbReference>
<dbReference type="FunFam" id="3.40.50.300:FF:001170">
    <property type="entry name" value="DNA replication helicase Dna2"/>
    <property type="match status" value="1"/>
</dbReference>